<accession>A0ABY7GSN7</accession>
<gene>
    <name evidence="3" type="ORF">O0S08_27440</name>
</gene>
<feature type="compositionally biased region" description="Low complexity" evidence="1">
    <location>
        <begin position="365"/>
        <end position="376"/>
    </location>
</feature>
<reference evidence="3" key="1">
    <citation type="submission" date="2022-11" db="EMBL/GenBank/DDBJ databases">
        <title>Minimal conservation of predation-associated metabolite biosynthetic gene clusters underscores biosynthetic potential of Myxococcota including descriptions for ten novel species: Archangium lansinium sp. nov., Myxococcus landrumus sp. nov., Nannocystis bai.</title>
        <authorList>
            <person name="Ahearne A."/>
            <person name="Stevens C."/>
            <person name="Dowd S."/>
        </authorList>
    </citation>
    <scope>NUCLEOTIDE SEQUENCE</scope>
    <source>
        <strain evidence="3">Fl3</strain>
    </source>
</reference>
<evidence type="ECO:0000313" key="4">
    <source>
        <dbReference type="Proteomes" id="UP001164459"/>
    </source>
</evidence>
<feature type="transmembrane region" description="Helical" evidence="2">
    <location>
        <begin position="115"/>
        <end position="135"/>
    </location>
</feature>
<dbReference type="EMBL" id="CP114040">
    <property type="protein sequence ID" value="WAS89944.1"/>
    <property type="molecule type" value="Genomic_DNA"/>
</dbReference>
<evidence type="ECO:0008006" key="5">
    <source>
        <dbReference type="Google" id="ProtNLM"/>
    </source>
</evidence>
<protein>
    <recommendedName>
        <fullName evidence="5">Tetratricopeptide repeat protein</fullName>
    </recommendedName>
</protein>
<keyword evidence="2" id="KW-0812">Transmembrane</keyword>
<sequence length="376" mass="39759">MTTRDDDGLPPELAPFARDAADHLDRLVARARPAPDFSAMLARARELDPDAVPADAVARAEALPPVASLAPGEGRGDAEALAPFTTALKAELDGKLAERRLAGIPRAPVPRRRRLGVALGVAVALAAAVLLAVVGPDLISQQADQRGTAAALEGAGGRHDEARFGGTTEVHLDGVAEPRSSAVREDMPEKSSSNVLEDMPEKPELNVPEDMPEATGSDAPAPAVEAPTEARPRKPGARDSRRRRPDEAAPAPAGPSLEDEAQQLWQRGELAAAERKYREILALPGAGARAELAYGDLFALTRQLRGGDGQAAVWREYLDRFPGGRFADDARAGLCRRSPTAERAACWRDYLEHHPSGAHRKHAEGALAEAGSGEAP</sequence>
<evidence type="ECO:0000313" key="3">
    <source>
        <dbReference type="EMBL" id="WAS89944.1"/>
    </source>
</evidence>
<name>A0ABY7GSN7_9BACT</name>
<keyword evidence="2" id="KW-1133">Transmembrane helix</keyword>
<feature type="compositionally biased region" description="Basic and acidic residues" evidence="1">
    <location>
        <begin position="228"/>
        <end position="247"/>
    </location>
</feature>
<proteinExistence type="predicted"/>
<evidence type="ECO:0000256" key="2">
    <source>
        <dbReference type="SAM" id="Phobius"/>
    </source>
</evidence>
<feature type="region of interest" description="Disordered" evidence="1">
    <location>
        <begin position="150"/>
        <end position="260"/>
    </location>
</feature>
<organism evidence="3 4">
    <name type="scientific">Nannocystis punicea</name>
    <dbReference type="NCBI Taxonomy" id="2995304"/>
    <lineage>
        <taxon>Bacteria</taxon>
        <taxon>Pseudomonadati</taxon>
        <taxon>Myxococcota</taxon>
        <taxon>Polyangia</taxon>
        <taxon>Nannocystales</taxon>
        <taxon>Nannocystaceae</taxon>
        <taxon>Nannocystis</taxon>
    </lineage>
</organism>
<dbReference type="RefSeq" id="WP_269032263.1">
    <property type="nucleotide sequence ID" value="NZ_CP114040.1"/>
</dbReference>
<feature type="region of interest" description="Disordered" evidence="1">
    <location>
        <begin position="356"/>
        <end position="376"/>
    </location>
</feature>
<dbReference type="Proteomes" id="UP001164459">
    <property type="component" value="Chromosome"/>
</dbReference>
<keyword evidence="2" id="KW-0472">Membrane</keyword>
<keyword evidence="4" id="KW-1185">Reference proteome</keyword>
<evidence type="ECO:0000256" key="1">
    <source>
        <dbReference type="SAM" id="MobiDB-lite"/>
    </source>
</evidence>
<feature type="compositionally biased region" description="Basic and acidic residues" evidence="1">
    <location>
        <begin position="170"/>
        <end position="189"/>
    </location>
</feature>